<dbReference type="GO" id="GO:0007131">
    <property type="term" value="P:reciprocal meiotic recombination"/>
    <property type="evidence" value="ECO:0007669"/>
    <property type="project" value="TreeGrafter"/>
</dbReference>
<dbReference type="AlphaFoldDB" id="A0AAD1XAJ1"/>
<dbReference type="EMBL" id="CAMPGE010004584">
    <property type="protein sequence ID" value="CAI2363435.1"/>
    <property type="molecule type" value="Genomic_DNA"/>
</dbReference>
<name>A0AAD1XAJ1_EUPCR</name>
<accession>A0AAD1XAJ1</accession>
<keyword evidence="2" id="KW-1185">Reference proteome</keyword>
<organism evidence="1 2">
    <name type="scientific">Euplotes crassus</name>
    <dbReference type="NCBI Taxonomy" id="5936"/>
    <lineage>
        <taxon>Eukaryota</taxon>
        <taxon>Sar</taxon>
        <taxon>Alveolata</taxon>
        <taxon>Ciliophora</taxon>
        <taxon>Intramacronucleata</taxon>
        <taxon>Spirotrichea</taxon>
        <taxon>Hypotrichia</taxon>
        <taxon>Euplotida</taxon>
        <taxon>Euplotidae</taxon>
        <taxon>Moneuplotes</taxon>
    </lineage>
</organism>
<comment type="caution">
    <text evidence="1">The sequence shown here is derived from an EMBL/GenBank/DDBJ whole genome shotgun (WGS) entry which is preliminary data.</text>
</comment>
<protein>
    <submittedName>
        <fullName evidence="1">Uncharacterized protein</fullName>
    </submittedName>
</protein>
<evidence type="ECO:0000313" key="1">
    <source>
        <dbReference type="EMBL" id="CAI2363435.1"/>
    </source>
</evidence>
<reference evidence="1" key="1">
    <citation type="submission" date="2023-07" db="EMBL/GenBank/DDBJ databases">
        <authorList>
            <consortium name="AG Swart"/>
            <person name="Singh M."/>
            <person name="Singh A."/>
            <person name="Seah K."/>
            <person name="Emmerich C."/>
        </authorList>
    </citation>
    <scope>NUCLEOTIDE SEQUENCE</scope>
    <source>
        <strain evidence="1">DP1</strain>
    </source>
</reference>
<gene>
    <name evidence="1" type="ORF">ECRASSUSDP1_LOCUS4771</name>
</gene>
<dbReference type="PANTHER" id="PTHR31398:SF0">
    <property type="entry name" value="MEIOTIC NUCLEAR DIVISION PROTEIN 1 HOMOLOG"/>
    <property type="match status" value="1"/>
</dbReference>
<dbReference type="GO" id="GO:0005634">
    <property type="term" value="C:nucleus"/>
    <property type="evidence" value="ECO:0007669"/>
    <property type="project" value="TreeGrafter"/>
</dbReference>
<proteinExistence type="predicted"/>
<evidence type="ECO:0000313" key="2">
    <source>
        <dbReference type="Proteomes" id="UP001295684"/>
    </source>
</evidence>
<dbReference type="PANTHER" id="PTHR31398">
    <property type="entry name" value="MEIOTIC NUCLEAR DIVISION PROTEIN 1 HOMOLOG"/>
    <property type="match status" value="1"/>
</dbReference>
<dbReference type="Proteomes" id="UP001295684">
    <property type="component" value="Unassembled WGS sequence"/>
</dbReference>
<sequence>MNSENMLQMLRTARCALIFLLGAAFYCTRRKRLKFIFICKPISEIEAKARDIDGIIIVSSKYFDLDDYDTPIKKIIDDQFYFRMSSGMRKYGVLNVKKSVVSLSDSIFPFSSETKQSFLSIDDYQQDGKITYQGDPLLMDFEFRQDPIVDSYERRVYSILDLFGQLGGFFEVLAIFGGALVHYFASQMYSYSLFTHLYCLNEADAHTTSDESQIAPKQSKNFKAVTCKLNSKNKTLLQTIESRINSKRRFHFTAKDYFKSLMTCFKSRARSEFTVLSDKLADECDLTSVVCSMRHLKTLMKLILSEHQALMMDFDCRSNYLHKGSTYDLFTKPSYFPSATQELSKNAKTKISTLLKKLQELEHAKLEKDANIILGIPPKSCPPVDQIEGSTLFCRNRTLDHKKEESIVGFLEEDKDNSENLKQEKFYED</sequence>